<dbReference type="Gene3D" id="3.90.226.10">
    <property type="entry name" value="2-enoyl-CoA Hydratase, Chain A, domain 1"/>
    <property type="match status" value="1"/>
</dbReference>
<keyword evidence="2" id="KW-1185">Reference proteome</keyword>
<proteinExistence type="predicted"/>
<organism evidence="1 2">
    <name type="scientific">Ciceribacter selenitireducens ATCC BAA-1503</name>
    <dbReference type="NCBI Taxonomy" id="1336235"/>
    <lineage>
        <taxon>Bacteria</taxon>
        <taxon>Pseudomonadati</taxon>
        <taxon>Pseudomonadota</taxon>
        <taxon>Alphaproteobacteria</taxon>
        <taxon>Hyphomicrobiales</taxon>
        <taxon>Rhizobiaceae</taxon>
        <taxon>Ciceribacter</taxon>
    </lineage>
</organism>
<name>A0A376ABG4_9HYPH</name>
<gene>
    <name evidence="1" type="ORF">RHIZ70_897</name>
</gene>
<reference evidence="2" key="1">
    <citation type="submission" date="2018-07" db="EMBL/GenBank/DDBJ databases">
        <authorList>
            <person name="Peiro R."/>
            <person name="Begona"/>
            <person name="Cbmso G."/>
            <person name="Lopez M."/>
            <person name="Gonzalez S."/>
        </authorList>
    </citation>
    <scope>NUCLEOTIDE SEQUENCE [LARGE SCALE GENOMIC DNA]</scope>
</reference>
<dbReference type="SUPFAM" id="SSF52096">
    <property type="entry name" value="ClpP/crotonase"/>
    <property type="match status" value="1"/>
</dbReference>
<protein>
    <submittedName>
        <fullName evidence="1">Uncharacterized protein</fullName>
    </submittedName>
</protein>
<dbReference type="InterPro" id="IPR029045">
    <property type="entry name" value="ClpP/crotonase-like_dom_sf"/>
</dbReference>
<accession>A0A376ABG4</accession>
<dbReference type="AlphaFoldDB" id="A0A376ABG4"/>
<dbReference type="Proteomes" id="UP000254764">
    <property type="component" value="Unassembled WGS sequence"/>
</dbReference>
<evidence type="ECO:0000313" key="1">
    <source>
        <dbReference type="EMBL" id="SSC65189.1"/>
    </source>
</evidence>
<sequence length="341" mass="37088">MSATSAAAVEISMEHGNATSKIIVTGTIERGDAKRFKDFWDENAYDSFRFIVSLDSPGGSLMDGIEIGQFIRKNGAHTEVRRYSAEVAGQYYREERPGAECYSACALAFMGGVEREVADDGKIGFHQFYGGSSTSTTEVMETTQYISAFLAGYLRDMGAKPELFERLSGTSPDNMFVPSAAQLSALNIVPQLGFHEFKLMPKDGLIVATAVNEQNPGALERLYEIETLCWKKRPIINLYAADDKQGLSPEMASRSTTHIDGFRIDTTAGSYEYGKDSIRLYPNQRLLASLVIDPKVARALGGGNGMVVVNSYTASGVFISGRIEAPPGGDEAILASFRDCL</sequence>
<dbReference type="EMBL" id="UEYP01000019">
    <property type="protein sequence ID" value="SSC65189.1"/>
    <property type="molecule type" value="Genomic_DNA"/>
</dbReference>
<evidence type="ECO:0000313" key="2">
    <source>
        <dbReference type="Proteomes" id="UP000254764"/>
    </source>
</evidence>